<dbReference type="AlphaFoldDB" id="A0A1M7UKC0"/>
<keyword evidence="8 9" id="KW-0472">Membrane</keyword>
<dbReference type="STRING" id="1121395.SAMN02745215_04041"/>
<sequence>MDNIRSGLGRVGYTLKLCRYIEGLWKYIVVSILCNLLFKLTPIAISLLTSYMISIAIMGNTHHIWQMFIWVSLLVVLSGLFSYLDVLVSHDTTYKILTKLRNAAYDKIDAIAPAALEGRHSGELTSIVLEDIEQLEWFYAHTLGQIIVAVLISLAALIAMGLISPLLPLGLIPFVIVLICVPVRAAKKANAQGYVMRENFSILNARIVDGVQGLKDIISFQWQRQFFQRFTQSVRDYHRAQLAYALRGGDENRLFQMIIGVGSLCGQILAVLLVMQGAADMVWLLPVFILCSVFFGPLQDALLTSINYGMIFGSAKRLFELFQMESTVEDKGEASAFQVMGTEKGQQGDITLALESVSFTYPAQDGETANQVLFRDISFSVGKGETVALVGASGSGKTTIARLLQRFWDVDGGRITMNGHDIRTLRLEALREIITVVPQEVYLFNASVMDNLLLAKHDAAPEEVKEALKKSLAEGFIQKLPQGWHTVLGERGTRLSGGEKQRLAIAQAFLKDSPLLILDEASANLDSETERQLNKAINNLKKGRATIVIAHRASTIRSADRIVVIKDGQIEGTGTYEQLVANCPYFVQLLGGDYAEQTDSA</sequence>
<keyword evidence="3" id="KW-1003">Cell membrane</keyword>
<dbReference type="EMBL" id="FRDN01000013">
    <property type="protein sequence ID" value="SHN83472.1"/>
    <property type="molecule type" value="Genomic_DNA"/>
</dbReference>
<dbReference type="RefSeq" id="WP_084078746.1">
    <property type="nucleotide sequence ID" value="NZ_FRDN01000013.1"/>
</dbReference>
<dbReference type="Gene3D" id="3.40.50.300">
    <property type="entry name" value="P-loop containing nucleotide triphosphate hydrolases"/>
    <property type="match status" value="1"/>
</dbReference>
<feature type="transmembrane region" description="Helical" evidence="9">
    <location>
        <begin position="64"/>
        <end position="84"/>
    </location>
</feature>
<keyword evidence="6 12" id="KW-0067">ATP-binding</keyword>
<feature type="domain" description="ABC transmembrane type-1" evidence="11">
    <location>
        <begin position="29"/>
        <end position="310"/>
    </location>
</feature>
<proteinExistence type="predicted"/>
<comment type="subcellular location">
    <subcellularLocation>
        <location evidence="1">Cell membrane</location>
        <topology evidence="1">Multi-pass membrane protein</topology>
    </subcellularLocation>
</comment>
<dbReference type="PROSITE" id="PS50893">
    <property type="entry name" value="ABC_TRANSPORTER_2"/>
    <property type="match status" value="1"/>
</dbReference>
<dbReference type="GO" id="GO:0005886">
    <property type="term" value="C:plasma membrane"/>
    <property type="evidence" value="ECO:0007669"/>
    <property type="project" value="UniProtKB-SubCell"/>
</dbReference>
<feature type="transmembrane region" description="Helical" evidence="9">
    <location>
        <begin position="27"/>
        <end position="52"/>
    </location>
</feature>
<dbReference type="InterPro" id="IPR027417">
    <property type="entry name" value="P-loop_NTPase"/>
</dbReference>
<dbReference type="InterPro" id="IPR011527">
    <property type="entry name" value="ABC1_TM_dom"/>
</dbReference>
<dbReference type="InterPro" id="IPR017871">
    <property type="entry name" value="ABC_transporter-like_CS"/>
</dbReference>
<evidence type="ECO:0000259" key="10">
    <source>
        <dbReference type="PROSITE" id="PS50893"/>
    </source>
</evidence>
<dbReference type="InterPro" id="IPR036640">
    <property type="entry name" value="ABC1_TM_sf"/>
</dbReference>
<evidence type="ECO:0000256" key="7">
    <source>
        <dbReference type="ARBA" id="ARBA00022989"/>
    </source>
</evidence>
<dbReference type="GO" id="GO:0016887">
    <property type="term" value="F:ATP hydrolysis activity"/>
    <property type="evidence" value="ECO:0007669"/>
    <property type="project" value="InterPro"/>
</dbReference>
<dbReference type="PANTHER" id="PTHR24221">
    <property type="entry name" value="ATP-BINDING CASSETTE SUB-FAMILY B"/>
    <property type="match status" value="1"/>
</dbReference>
<keyword evidence="2" id="KW-0813">Transport</keyword>
<evidence type="ECO:0000313" key="13">
    <source>
        <dbReference type="Proteomes" id="UP000184010"/>
    </source>
</evidence>
<evidence type="ECO:0000256" key="9">
    <source>
        <dbReference type="SAM" id="Phobius"/>
    </source>
</evidence>
<feature type="transmembrane region" description="Helical" evidence="9">
    <location>
        <begin position="254"/>
        <end position="274"/>
    </location>
</feature>
<dbReference type="InterPro" id="IPR003593">
    <property type="entry name" value="AAA+_ATPase"/>
</dbReference>
<evidence type="ECO:0000256" key="6">
    <source>
        <dbReference type="ARBA" id="ARBA00022840"/>
    </source>
</evidence>
<evidence type="ECO:0000256" key="4">
    <source>
        <dbReference type="ARBA" id="ARBA00022692"/>
    </source>
</evidence>
<dbReference type="InterPro" id="IPR039421">
    <property type="entry name" value="Type_1_exporter"/>
</dbReference>
<protein>
    <submittedName>
        <fullName evidence="12">ATP-binding cassette, subfamily B</fullName>
    </submittedName>
</protein>
<dbReference type="GO" id="GO:0140359">
    <property type="term" value="F:ABC-type transporter activity"/>
    <property type="evidence" value="ECO:0007669"/>
    <property type="project" value="InterPro"/>
</dbReference>
<name>A0A1M7UKC0_9FIRM</name>
<organism evidence="12 13">
    <name type="scientific">Desulfitobacterium chlororespirans DSM 11544</name>
    <dbReference type="NCBI Taxonomy" id="1121395"/>
    <lineage>
        <taxon>Bacteria</taxon>
        <taxon>Bacillati</taxon>
        <taxon>Bacillota</taxon>
        <taxon>Clostridia</taxon>
        <taxon>Eubacteriales</taxon>
        <taxon>Desulfitobacteriaceae</taxon>
        <taxon>Desulfitobacterium</taxon>
    </lineage>
</organism>
<evidence type="ECO:0000313" key="12">
    <source>
        <dbReference type="EMBL" id="SHN83472.1"/>
    </source>
</evidence>
<keyword evidence="13" id="KW-1185">Reference proteome</keyword>
<gene>
    <name evidence="12" type="ORF">SAMN02745215_04041</name>
</gene>
<evidence type="ECO:0000256" key="3">
    <source>
        <dbReference type="ARBA" id="ARBA00022475"/>
    </source>
</evidence>
<dbReference type="InterPro" id="IPR003439">
    <property type="entry name" value="ABC_transporter-like_ATP-bd"/>
</dbReference>
<dbReference type="GO" id="GO:0005524">
    <property type="term" value="F:ATP binding"/>
    <property type="evidence" value="ECO:0007669"/>
    <property type="project" value="UniProtKB-KW"/>
</dbReference>
<evidence type="ECO:0000259" key="11">
    <source>
        <dbReference type="PROSITE" id="PS50929"/>
    </source>
</evidence>
<keyword evidence="4 9" id="KW-0812">Transmembrane</keyword>
<keyword evidence="5" id="KW-0547">Nucleotide-binding</keyword>
<dbReference type="Proteomes" id="UP000184010">
    <property type="component" value="Unassembled WGS sequence"/>
</dbReference>
<dbReference type="Pfam" id="PF00664">
    <property type="entry name" value="ABC_membrane"/>
    <property type="match status" value="1"/>
</dbReference>
<keyword evidence="7 9" id="KW-1133">Transmembrane helix</keyword>
<feature type="transmembrane region" description="Helical" evidence="9">
    <location>
        <begin position="166"/>
        <end position="186"/>
    </location>
</feature>
<evidence type="ECO:0000256" key="8">
    <source>
        <dbReference type="ARBA" id="ARBA00023136"/>
    </source>
</evidence>
<reference evidence="13" key="1">
    <citation type="submission" date="2016-12" db="EMBL/GenBank/DDBJ databases">
        <authorList>
            <person name="Varghese N."/>
            <person name="Submissions S."/>
        </authorList>
    </citation>
    <scope>NUCLEOTIDE SEQUENCE [LARGE SCALE GENOMIC DNA]</scope>
    <source>
        <strain evidence="13">DSM 11544</strain>
    </source>
</reference>
<evidence type="ECO:0000256" key="2">
    <source>
        <dbReference type="ARBA" id="ARBA00022448"/>
    </source>
</evidence>
<dbReference type="PROSITE" id="PS50929">
    <property type="entry name" value="ABC_TM1F"/>
    <property type="match status" value="1"/>
</dbReference>
<dbReference type="SMART" id="SM00382">
    <property type="entry name" value="AAA"/>
    <property type="match status" value="1"/>
</dbReference>
<dbReference type="SUPFAM" id="SSF52540">
    <property type="entry name" value="P-loop containing nucleoside triphosphate hydrolases"/>
    <property type="match status" value="1"/>
</dbReference>
<dbReference type="PANTHER" id="PTHR24221:SF654">
    <property type="entry name" value="ATP-BINDING CASSETTE SUB-FAMILY B MEMBER 6"/>
    <property type="match status" value="1"/>
</dbReference>
<dbReference type="SUPFAM" id="SSF90123">
    <property type="entry name" value="ABC transporter transmembrane region"/>
    <property type="match status" value="1"/>
</dbReference>
<dbReference type="PROSITE" id="PS00211">
    <property type="entry name" value="ABC_TRANSPORTER_1"/>
    <property type="match status" value="1"/>
</dbReference>
<feature type="domain" description="ABC transporter" evidence="10">
    <location>
        <begin position="352"/>
        <end position="592"/>
    </location>
</feature>
<accession>A0A1M7UKC0</accession>
<dbReference type="Gene3D" id="1.20.1560.10">
    <property type="entry name" value="ABC transporter type 1, transmembrane domain"/>
    <property type="match status" value="1"/>
</dbReference>
<evidence type="ECO:0000256" key="5">
    <source>
        <dbReference type="ARBA" id="ARBA00022741"/>
    </source>
</evidence>
<dbReference type="FunFam" id="3.40.50.300:FF:000221">
    <property type="entry name" value="Multidrug ABC transporter ATP-binding protein"/>
    <property type="match status" value="1"/>
</dbReference>
<feature type="transmembrane region" description="Helical" evidence="9">
    <location>
        <begin position="138"/>
        <end position="159"/>
    </location>
</feature>
<evidence type="ECO:0000256" key="1">
    <source>
        <dbReference type="ARBA" id="ARBA00004651"/>
    </source>
</evidence>
<dbReference type="Pfam" id="PF00005">
    <property type="entry name" value="ABC_tran"/>
    <property type="match status" value="1"/>
</dbReference>